<evidence type="ECO:0000313" key="4">
    <source>
        <dbReference type="EMBL" id="MBP2622571.1"/>
    </source>
</evidence>
<reference evidence="4 5" key="1">
    <citation type="submission" date="2018-02" db="EMBL/GenBank/DDBJ databases">
        <title>Draft genome sequence of Streptococcus oricebi CCUG 70868T type strain.</title>
        <authorList>
            <person name="Mendez V."/>
            <person name="Salva-Serra F."/>
            <person name="Jaen-Luchoro D."/>
            <person name="Gonzales-Siles L."/>
            <person name="Karlsson R."/>
            <person name="Engstrom-Jakobsson H."/>
            <person name="Busquets A."/>
            <person name="Gomila M."/>
            <person name="Pineiro-Iglesias B."/>
            <person name="Bennasar-Figueras A."/>
            <person name="Seeger M."/>
            <person name="Moore E."/>
        </authorList>
    </citation>
    <scope>NUCLEOTIDE SEQUENCE [LARGE SCALE GENOMIC DNA]</scope>
    <source>
        <strain evidence="4 5">CCUG 70868</strain>
    </source>
</reference>
<organism evidence="4 5">
    <name type="scientific">Streptococcus oricebi</name>
    <dbReference type="NCBI Taxonomy" id="1547447"/>
    <lineage>
        <taxon>Bacteria</taxon>
        <taxon>Bacillati</taxon>
        <taxon>Bacillota</taxon>
        <taxon>Bacilli</taxon>
        <taxon>Lactobacillales</taxon>
        <taxon>Streptococcaceae</taxon>
        <taxon>Streptococcus</taxon>
    </lineage>
</organism>
<evidence type="ECO:0000256" key="1">
    <source>
        <dbReference type="ARBA" id="ARBA00023015"/>
    </source>
</evidence>
<dbReference type="PANTHER" id="PTHR34580">
    <property type="match status" value="1"/>
</dbReference>
<feature type="domain" description="HTH deoR-type" evidence="3">
    <location>
        <begin position="2"/>
        <end position="57"/>
    </location>
</feature>
<dbReference type="PIRSF" id="PIRSF016838">
    <property type="entry name" value="PafC"/>
    <property type="match status" value="1"/>
</dbReference>
<dbReference type="Gene3D" id="1.10.10.10">
    <property type="entry name" value="Winged helix-like DNA-binding domain superfamily/Winged helix DNA-binding domain"/>
    <property type="match status" value="1"/>
</dbReference>
<accession>A0ABS5B232</accession>
<evidence type="ECO:0000313" key="5">
    <source>
        <dbReference type="Proteomes" id="UP001519296"/>
    </source>
</evidence>
<dbReference type="PROSITE" id="PS51000">
    <property type="entry name" value="HTH_DEOR_2"/>
    <property type="match status" value="1"/>
</dbReference>
<keyword evidence="5" id="KW-1185">Reference proteome</keyword>
<sequence length="308" mass="36341">MKLERMIYILLALLAKRQIKAKDLAETFQVSTRTIYRDLDSLSLAGVPIYSERGDKGGFYIPDDYKLDKTFFTQEEKDLVLNISRTISQILGHKQAAPLEHKLASLHLGASQSPYYFDFDSWEIDRTYLQQLDQALEEKRLLYFRYLSKKQETSQRSLVPYHLVFKLNAWYIFGYCLTRKDFRFFKLSRMRELRLSETSFDPAAYPSLDLADLEAKLNPDLSSFKPFKEEVELEFSKGALPRLYDYFKQEEIDEQEQIILVKCQRALDRTFLQTLLSFGQTLKVRKPAKLRQQILEDLQKNLEQYDSL</sequence>
<dbReference type="PANTHER" id="PTHR34580:SF1">
    <property type="entry name" value="PROTEIN PAFC"/>
    <property type="match status" value="1"/>
</dbReference>
<dbReference type="PROSITE" id="PS52050">
    <property type="entry name" value="WYL"/>
    <property type="match status" value="1"/>
</dbReference>
<evidence type="ECO:0000256" key="2">
    <source>
        <dbReference type="ARBA" id="ARBA00023163"/>
    </source>
</evidence>
<dbReference type="InterPro" id="IPR036388">
    <property type="entry name" value="WH-like_DNA-bd_sf"/>
</dbReference>
<dbReference type="InterPro" id="IPR013196">
    <property type="entry name" value="HTH_11"/>
</dbReference>
<comment type="caution">
    <text evidence="4">The sequence shown here is derived from an EMBL/GenBank/DDBJ whole genome shotgun (WGS) entry which is preliminary data.</text>
</comment>
<dbReference type="InterPro" id="IPR001034">
    <property type="entry name" value="DeoR_HTH"/>
</dbReference>
<name>A0ABS5B232_9STRE</name>
<dbReference type="InterPro" id="IPR028349">
    <property type="entry name" value="PafC-like"/>
</dbReference>
<dbReference type="InterPro" id="IPR026881">
    <property type="entry name" value="WYL_dom"/>
</dbReference>
<gene>
    <name evidence="4" type="ORF">C4K46_01305</name>
</gene>
<dbReference type="RefSeq" id="WP_209626572.1">
    <property type="nucleotide sequence ID" value="NZ_PRDG01000001.1"/>
</dbReference>
<dbReference type="SUPFAM" id="SSF46785">
    <property type="entry name" value="Winged helix' DNA-binding domain"/>
    <property type="match status" value="1"/>
</dbReference>
<dbReference type="Pfam" id="PF08279">
    <property type="entry name" value="HTH_11"/>
    <property type="match status" value="1"/>
</dbReference>
<dbReference type="InterPro" id="IPR057727">
    <property type="entry name" value="WCX_dom"/>
</dbReference>
<proteinExistence type="predicted"/>
<dbReference type="InterPro" id="IPR036390">
    <property type="entry name" value="WH_DNA-bd_sf"/>
</dbReference>
<dbReference type="Pfam" id="PF13280">
    <property type="entry name" value="WYL"/>
    <property type="match status" value="1"/>
</dbReference>
<dbReference type="InterPro" id="IPR051534">
    <property type="entry name" value="CBASS_pafABC_assoc_protein"/>
</dbReference>
<dbReference type="Pfam" id="PF25583">
    <property type="entry name" value="WCX"/>
    <property type="match status" value="1"/>
</dbReference>
<evidence type="ECO:0000259" key="3">
    <source>
        <dbReference type="PROSITE" id="PS51000"/>
    </source>
</evidence>
<dbReference type="Proteomes" id="UP001519296">
    <property type="component" value="Unassembled WGS sequence"/>
</dbReference>
<keyword evidence="2" id="KW-0804">Transcription</keyword>
<dbReference type="EMBL" id="PRDG01000001">
    <property type="protein sequence ID" value="MBP2622571.1"/>
    <property type="molecule type" value="Genomic_DNA"/>
</dbReference>
<protein>
    <submittedName>
        <fullName evidence="4">YafY family transcriptional regulator</fullName>
    </submittedName>
</protein>
<keyword evidence="1" id="KW-0805">Transcription regulation</keyword>